<evidence type="ECO:0000256" key="2">
    <source>
        <dbReference type="SAM" id="MobiDB-lite"/>
    </source>
</evidence>
<feature type="coiled-coil region" evidence="1">
    <location>
        <begin position="15"/>
        <end position="56"/>
    </location>
</feature>
<name>A0A0W0EZ81_MONRR</name>
<keyword evidence="1" id="KW-0175">Coiled coil</keyword>
<reference evidence="3 4" key="1">
    <citation type="submission" date="2015-12" db="EMBL/GenBank/DDBJ databases">
        <title>Draft genome sequence of Moniliophthora roreri, the causal agent of frosty pod rot of cacao.</title>
        <authorList>
            <person name="Aime M.C."/>
            <person name="Diaz-Valderrama J.R."/>
            <person name="Kijpornyongpan T."/>
            <person name="Phillips-Mora W."/>
        </authorList>
    </citation>
    <scope>NUCLEOTIDE SEQUENCE [LARGE SCALE GENOMIC DNA]</scope>
    <source>
        <strain evidence="3 4">MCA 2952</strain>
    </source>
</reference>
<proteinExistence type="predicted"/>
<dbReference type="AlphaFoldDB" id="A0A0W0EZ81"/>
<accession>A0A0W0EZ81</accession>
<feature type="region of interest" description="Disordered" evidence="2">
    <location>
        <begin position="96"/>
        <end position="118"/>
    </location>
</feature>
<dbReference type="EMBL" id="LATX01002435">
    <property type="protein sequence ID" value="KTB29333.1"/>
    <property type="molecule type" value="Genomic_DNA"/>
</dbReference>
<evidence type="ECO:0000256" key="1">
    <source>
        <dbReference type="SAM" id="Coils"/>
    </source>
</evidence>
<protein>
    <submittedName>
        <fullName evidence="3">Uncharacterized protein</fullName>
    </submittedName>
</protein>
<evidence type="ECO:0000313" key="3">
    <source>
        <dbReference type="EMBL" id="KTB29333.1"/>
    </source>
</evidence>
<evidence type="ECO:0000313" key="4">
    <source>
        <dbReference type="Proteomes" id="UP000054988"/>
    </source>
</evidence>
<gene>
    <name evidence="3" type="ORF">WG66_18093</name>
</gene>
<dbReference type="Proteomes" id="UP000054988">
    <property type="component" value="Unassembled WGS sequence"/>
</dbReference>
<organism evidence="3 4">
    <name type="scientific">Moniliophthora roreri</name>
    <name type="common">Frosty pod rot fungus</name>
    <name type="synonym">Monilia roreri</name>
    <dbReference type="NCBI Taxonomy" id="221103"/>
    <lineage>
        <taxon>Eukaryota</taxon>
        <taxon>Fungi</taxon>
        <taxon>Dikarya</taxon>
        <taxon>Basidiomycota</taxon>
        <taxon>Agaricomycotina</taxon>
        <taxon>Agaricomycetes</taxon>
        <taxon>Agaricomycetidae</taxon>
        <taxon>Agaricales</taxon>
        <taxon>Marasmiineae</taxon>
        <taxon>Marasmiaceae</taxon>
        <taxon>Moniliophthora</taxon>
    </lineage>
</organism>
<sequence length="118" mass="13330">MADASSALQKERTEVERFSQIVDESNSQITRLKDEVSSLEQSLEESSTKIIELQVQNLLKANQLESQTEAVQGLACEFEIDMIEMQKRLQLFHESLPLSSPDSSDSEDPVYPKELLAK</sequence>
<comment type="caution">
    <text evidence="3">The sequence shown here is derived from an EMBL/GenBank/DDBJ whole genome shotgun (WGS) entry which is preliminary data.</text>
</comment>